<feature type="region of interest" description="Disordered" evidence="8">
    <location>
        <begin position="355"/>
        <end position="382"/>
    </location>
</feature>
<evidence type="ECO:0000256" key="1">
    <source>
        <dbReference type="ARBA" id="ARBA00000707"/>
    </source>
</evidence>
<accession>A0A9P9AAC3</accession>
<comment type="caution">
    <text evidence="10">The sequence shown here is derived from an EMBL/GenBank/DDBJ whole genome shotgun (WGS) entry which is preliminary data.</text>
</comment>
<keyword evidence="4" id="KW-0645">Protease</keyword>
<feature type="region of interest" description="Disordered" evidence="8">
    <location>
        <begin position="760"/>
        <end position="832"/>
    </location>
</feature>
<evidence type="ECO:0000256" key="3">
    <source>
        <dbReference type="ARBA" id="ARBA00012759"/>
    </source>
</evidence>
<feature type="region of interest" description="Disordered" evidence="8">
    <location>
        <begin position="1"/>
        <end position="62"/>
    </location>
</feature>
<proteinExistence type="inferred from homology"/>
<dbReference type="InterPro" id="IPR001394">
    <property type="entry name" value="Peptidase_C19_UCH"/>
</dbReference>
<reference evidence="10" key="1">
    <citation type="journal article" date="2021" name="Nat. Commun.">
        <title>Genetic determinants of endophytism in the Arabidopsis root mycobiome.</title>
        <authorList>
            <person name="Mesny F."/>
            <person name="Miyauchi S."/>
            <person name="Thiergart T."/>
            <person name="Pickel B."/>
            <person name="Atanasova L."/>
            <person name="Karlsson M."/>
            <person name="Huettel B."/>
            <person name="Barry K.W."/>
            <person name="Haridas S."/>
            <person name="Chen C."/>
            <person name="Bauer D."/>
            <person name="Andreopoulos W."/>
            <person name="Pangilinan J."/>
            <person name="LaButti K."/>
            <person name="Riley R."/>
            <person name="Lipzen A."/>
            <person name="Clum A."/>
            <person name="Drula E."/>
            <person name="Henrissat B."/>
            <person name="Kohler A."/>
            <person name="Grigoriev I.V."/>
            <person name="Martin F.M."/>
            <person name="Hacquard S."/>
        </authorList>
    </citation>
    <scope>NUCLEOTIDE SEQUENCE</scope>
    <source>
        <strain evidence="10">MPI-SDFR-AT-0117</strain>
    </source>
</reference>
<evidence type="ECO:0000256" key="4">
    <source>
        <dbReference type="ARBA" id="ARBA00022670"/>
    </source>
</evidence>
<comment type="catalytic activity">
    <reaction evidence="1">
        <text>Thiol-dependent hydrolysis of ester, thioester, amide, peptide and isopeptide bonds formed by the C-terminal Gly of ubiquitin (a 76-residue protein attached to proteins as an intracellular targeting signal).</text>
        <dbReference type="EC" id="3.4.19.12"/>
    </reaction>
</comment>
<evidence type="ECO:0000259" key="9">
    <source>
        <dbReference type="PROSITE" id="PS50235"/>
    </source>
</evidence>
<name>A0A9P9AAC3_9PEZI</name>
<dbReference type="GO" id="GO:0005634">
    <property type="term" value="C:nucleus"/>
    <property type="evidence" value="ECO:0007669"/>
    <property type="project" value="UniProtKB-SubCell"/>
</dbReference>
<dbReference type="InterPro" id="IPR050164">
    <property type="entry name" value="Peptidase_C19"/>
</dbReference>
<feature type="compositionally biased region" description="Basic and acidic residues" evidence="8">
    <location>
        <begin position="663"/>
        <end position="673"/>
    </location>
</feature>
<feature type="compositionally biased region" description="Basic and acidic residues" evidence="8">
    <location>
        <begin position="8"/>
        <end position="55"/>
    </location>
</feature>
<organism evidence="10 11">
    <name type="scientific">Plectosphaerella plurivora</name>
    <dbReference type="NCBI Taxonomy" id="936078"/>
    <lineage>
        <taxon>Eukaryota</taxon>
        <taxon>Fungi</taxon>
        <taxon>Dikarya</taxon>
        <taxon>Ascomycota</taxon>
        <taxon>Pezizomycotina</taxon>
        <taxon>Sordariomycetes</taxon>
        <taxon>Hypocreomycetidae</taxon>
        <taxon>Glomerellales</taxon>
        <taxon>Plectosphaerellaceae</taxon>
        <taxon>Plectosphaerella</taxon>
    </lineage>
</organism>
<keyword evidence="11" id="KW-1185">Reference proteome</keyword>
<dbReference type="InterPro" id="IPR038765">
    <property type="entry name" value="Papain-like_cys_pep_sf"/>
</dbReference>
<dbReference type="SUPFAM" id="SSF54001">
    <property type="entry name" value="Cysteine proteinases"/>
    <property type="match status" value="1"/>
</dbReference>
<feature type="compositionally biased region" description="Basic residues" evidence="8">
    <location>
        <begin position="808"/>
        <end position="819"/>
    </location>
</feature>
<dbReference type="EMBL" id="JAGSXJ010000013">
    <property type="protein sequence ID" value="KAH6686286.1"/>
    <property type="molecule type" value="Genomic_DNA"/>
</dbReference>
<dbReference type="AlphaFoldDB" id="A0A9P9AAC3"/>
<evidence type="ECO:0000256" key="2">
    <source>
        <dbReference type="ARBA" id="ARBA00009085"/>
    </source>
</evidence>
<dbReference type="PROSITE" id="PS50235">
    <property type="entry name" value="USP_3"/>
    <property type="match status" value="1"/>
</dbReference>
<evidence type="ECO:0000256" key="7">
    <source>
        <dbReference type="ARBA" id="ARBA00022807"/>
    </source>
</evidence>
<dbReference type="InterPro" id="IPR028889">
    <property type="entry name" value="USP"/>
</dbReference>
<keyword evidence="7" id="KW-0788">Thiol protease</keyword>
<evidence type="ECO:0000313" key="10">
    <source>
        <dbReference type="EMBL" id="KAH6686286.1"/>
    </source>
</evidence>
<protein>
    <recommendedName>
        <fullName evidence="3">ubiquitinyl hydrolase 1</fullName>
        <ecNumber evidence="3">3.4.19.12</ecNumber>
    </recommendedName>
</protein>
<evidence type="ECO:0000256" key="6">
    <source>
        <dbReference type="ARBA" id="ARBA00022801"/>
    </source>
</evidence>
<dbReference type="GO" id="GO:0004843">
    <property type="term" value="F:cysteine-type deubiquitinase activity"/>
    <property type="evidence" value="ECO:0007669"/>
    <property type="project" value="UniProtKB-EC"/>
</dbReference>
<dbReference type="Pfam" id="PF00443">
    <property type="entry name" value="UCH"/>
    <property type="match status" value="1"/>
</dbReference>
<evidence type="ECO:0000313" key="11">
    <source>
        <dbReference type="Proteomes" id="UP000770015"/>
    </source>
</evidence>
<feature type="domain" description="USP" evidence="9">
    <location>
        <begin position="138"/>
        <end position="596"/>
    </location>
</feature>
<feature type="region of interest" description="Disordered" evidence="8">
    <location>
        <begin position="629"/>
        <end position="735"/>
    </location>
</feature>
<feature type="compositionally biased region" description="Basic and acidic residues" evidence="8">
    <location>
        <begin position="820"/>
        <end position="832"/>
    </location>
</feature>
<dbReference type="PANTHER" id="PTHR24006:SF722">
    <property type="entry name" value="UBIQUITIN CARBOXYL-TERMINAL HYDROLASE 48"/>
    <property type="match status" value="1"/>
</dbReference>
<dbReference type="Gene3D" id="3.90.70.10">
    <property type="entry name" value="Cysteine proteinases"/>
    <property type="match status" value="2"/>
</dbReference>
<feature type="compositionally biased region" description="Basic and acidic residues" evidence="8">
    <location>
        <begin position="790"/>
        <end position="803"/>
    </location>
</feature>
<dbReference type="EC" id="3.4.19.12" evidence="3"/>
<comment type="similarity">
    <text evidence="2">Belongs to the peptidase C19 family.</text>
</comment>
<keyword evidence="5" id="KW-0833">Ubl conjugation pathway</keyword>
<evidence type="ECO:0000256" key="5">
    <source>
        <dbReference type="ARBA" id="ARBA00022786"/>
    </source>
</evidence>
<dbReference type="PANTHER" id="PTHR24006">
    <property type="entry name" value="UBIQUITIN CARBOXYL-TERMINAL HYDROLASE"/>
    <property type="match status" value="1"/>
</dbReference>
<dbReference type="GO" id="GO:0006508">
    <property type="term" value="P:proteolysis"/>
    <property type="evidence" value="ECO:0007669"/>
    <property type="project" value="UniProtKB-KW"/>
</dbReference>
<keyword evidence="6 10" id="KW-0378">Hydrolase</keyword>
<dbReference type="GO" id="GO:0016579">
    <property type="term" value="P:protein deubiquitination"/>
    <property type="evidence" value="ECO:0007669"/>
    <property type="project" value="InterPro"/>
</dbReference>
<dbReference type="Proteomes" id="UP000770015">
    <property type="component" value="Unassembled WGS sequence"/>
</dbReference>
<dbReference type="OrthoDB" id="6287070at2759"/>
<evidence type="ECO:0000256" key="8">
    <source>
        <dbReference type="SAM" id="MobiDB-lite"/>
    </source>
</evidence>
<sequence>MKARRLFSVKEKNGTHRRNKSSEPGHKNHSVDFMKLFKSDAAPKHSSTDKEDKTKVPPADTPSLSFVSTSALTSHQIDEVQRVLAELDITDISPEHIRETIDSEYAAGDVAKAVDFIQMATRASKGNILPYNPKTQMIGAVNREFVTCYLDALLFAMFARMDAYEPMLQHEFTDDPRKKLATLLRLWVNMLRAGKLIHTDMTKAIQETLAECGWPDAKELEQQDTSEAFAFITETLQLPLLQLQVDLFHQGKRDDDDHKIVQERLLNLAVPPDPEGKGLRLEDCLEEYFNTKVDVLRDSHDEKLEGRRPGASRLNTIRLVTRDDDPLASDAMLTASPIQASPSVEMRPITILPNGTPLALNGESSKEGAAPESSRPAARHRSTSVIQHVMVENKQPSKDAESGTSLLERARRTSSTVVKAVTIPAWQFFRLIPWHTTAHSAPQNDQDLAMNFRQKPVVGICLKRYGLNAQNQPMRLNTFIDIPDSLKLPHFMLANDESHVEEDPNGFSTEYKLVLQSVVCHRGDSVYSGHYIAFSRVDPKLLKDNRRHNFDPPPDYEEPQWVKFDDLDYNNRVTYVDDLKQALKEEMPYLLFYQIVPMVEVSSTDETDMEPPSYADSKASVTTSTVASLSDSGLLGSTQANDSDYFEGRAVSPPKEYSVRFSSDLERPPRLSFDETTDDEGRRGRHTPSKTPDTVSPAVTPGEESTRDRLSRAAALFTNKNRSRPPSQAGEGRMSLTMNRLGGLIRTSKEPLRDPNAIAASISAPPPIAPGLTSGPPSARQSVDFPRPSFESESRLDLGHPKSEQSTPRKHTHRRIKSKNKGEQPERECSLM</sequence>
<gene>
    <name evidence="10" type="ORF">F5X68DRAFT_14946</name>
</gene>
<dbReference type="GO" id="GO:0005829">
    <property type="term" value="C:cytosol"/>
    <property type="evidence" value="ECO:0007669"/>
    <property type="project" value="TreeGrafter"/>
</dbReference>